<gene>
    <name evidence="1" type="ORF">N180_03110</name>
</gene>
<dbReference type="OrthoDB" id="776236at2"/>
<dbReference type="EMBL" id="JNFF01000019">
    <property type="protein sequence ID" value="KEQ31250.1"/>
    <property type="molecule type" value="Genomic_DNA"/>
</dbReference>
<protein>
    <submittedName>
        <fullName evidence="1">Uncharacterized protein</fullName>
    </submittedName>
</protein>
<evidence type="ECO:0000313" key="1">
    <source>
        <dbReference type="EMBL" id="KEQ31250.1"/>
    </source>
</evidence>
<name>A0A081PKM7_9SPHI</name>
<keyword evidence="2" id="KW-1185">Reference proteome</keyword>
<reference evidence="1 2" key="1">
    <citation type="journal article" date="1992" name="Int. J. Syst. Bacteriol.">
        <title>Sphingobacterium antarcticus sp. nov. a Psychrotrophic Bacterium from the Soils of Schirmacher Oasis, Antarctica.</title>
        <authorList>
            <person name="Shivaji S."/>
            <person name="Ray M.K."/>
            <person name="Rao N.S."/>
            <person name="Saiserr L."/>
            <person name="Jagannadham M.V."/>
            <person name="Kumar G.S."/>
            <person name="Reddy G."/>
            <person name="Bhargava P.M."/>
        </authorList>
    </citation>
    <scope>NUCLEOTIDE SEQUENCE [LARGE SCALE GENOMIC DNA]</scope>
    <source>
        <strain evidence="1 2">4BY</strain>
    </source>
</reference>
<evidence type="ECO:0000313" key="2">
    <source>
        <dbReference type="Proteomes" id="UP000028007"/>
    </source>
</evidence>
<proteinExistence type="predicted"/>
<dbReference type="AlphaFoldDB" id="A0A081PKM7"/>
<dbReference type="Proteomes" id="UP000028007">
    <property type="component" value="Unassembled WGS sequence"/>
</dbReference>
<accession>A0A081PKM7</accession>
<dbReference type="RefSeq" id="WP_037438328.1">
    <property type="nucleotide sequence ID" value="NZ_JNFF01000019.1"/>
</dbReference>
<organism evidence="1 2">
    <name type="scientific">Pedobacter antarcticus 4BY</name>
    <dbReference type="NCBI Taxonomy" id="1358423"/>
    <lineage>
        <taxon>Bacteria</taxon>
        <taxon>Pseudomonadati</taxon>
        <taxon>Bacteroidota</taxon>
        <taxon>Sphingobacteriia</taxon>
        <taxon>Sphingobacteriales</taxon>
        <taxon>Sphingobacteriaceae</taxon>
        <taxon>Pedobacter</taxon>
    </lineage>
</organism>
<sequence length="230" mass="25847">MSAGAVGGLALCHKVIISKLDIKYVDEIQTFCSACEGHAELDSSRIEAKNLLSLVYVSNGLSEKSLEVGLELLSQFSDEMLSKYNSTISGAVTRSTDLGRMDEVRPFALRYLINKKAKDWNTLLKVLIWYIRYYPDAPEISSEFKEVFSGISSTMGHLPDSSASLTDQVSALSEENARNDKNLNQFSKIYFETATENEERVLADYLSTNPLFVYKKFAFDMVKMKNRVSE</sequence>
<comment type="caution">
    <text evidence="1">The sequence shown here is derived from an EMBL/GenBank/DDBJ whole genome shotgun (WGS) entry which is preliminary data.</text>
</comment>